<evidence type="ECO:0000256" key="7">
    <source>
        <dbReference type="ARBA" id="ARBA00023157"/>
    </source>
</evidence>
<dbReference type="Gene3D" id="2.10.25.10">
    <property type="entry name" value="Laminin"/>
    <property type="match status" value="5"/>
</dbReference>
<dbReference type="FunFam" id="2.10.25.10:FF:000005">
    <property type="entry name" value="Fibrillin 2"/>
    <property type="match status" value="1"/>
</dbReference>
<protein>
    <recommendedName>
        <fullName evidence="18">Sushi domain-containing protein</fullName>
    </recommendedName>
</protein>
<dbReference type="Pfam" id="PF07645">
    <property type="entry name" value="EGF_CA"/>
    <property type="match status" value="1"/>
</dbReference>
<dbReference type="InterPro" id="IPR049883">
    <property type="entry name" value="NOTCH1_EGF-like"/>
</dbReference>
<dbReference type="InterPro" id="IPR000742">
    <property type="entry name" value="EGF"/>
</dbReference>
<evidence type="ECO:0000259" key="14">
    <source>
        <dbReference type="PROSITE" id="PS50825"/>
    </source>
</evidence>
<evidence type="ECO:0000256" key="5">
    <source>
        <dbReference type="ARBA" id="ARBA00022729"/>
    </source>
</evidence>
<comment type="caution">
    <text evidence="9">Lacks conserved residue(s) required for the propagation of feature annotation.</text>
</comment>
<evidence type="ECO:0000256" key="4">
    <source>
        <dbReference type="ARBA" id="ARBA00022536"/>
    </source>
</evidence>
<dbReference type="InterPro" id="IPR001881">
    <property type="entry name" value="EGF-like_Ca-bd_dom"/>
</dbReference>
<evidence type="ECO:0000256" key="11">
    <source>
        <dbReference type="SAM" id="MobiDB-lite"/>
    </source>
</evidence>
<gene>
    <name evidence="16" type="ORF">CALMAC_LOCUS4545</name>
</gene>
<evidence type="ECO:0000256" key="3">
    <source>
        <dbReference type="ARBA" id="ARBA00022530"/>
    </source>
</evidence>
<keyword evidence="17" id="KW-1185">Reference proteome</keyword>
<dbReference type="InterPro" id="IPR052235">
    <property type="entry name" value="Nephronectin_domain"/>
</dbReference>
<dbReference type="AlphaFoldDB" id="A0A653BYG1"/>
<evidence type="ECO:0000259" key="15">
    <source>
        <dbReference type="PROSITE" id="PS50923"/>
    </source>
</evidence>
<evidence type="ECO:0000313" key="17">
    <source>
        <dbReference type="Proteomes" id="UP000410492"/>
    </source>
</evidence>
<dbReference type="OrthoDB" id="10045365at2759"/>
<evidence type="ECO:0000256" key="2">
    <source>
        <dbReference type="ARBA" id="ARBA00006127"/>
    </source>
</evidence>
<name>A0A653BYG1_CALMS</name>
<comment type="subcellular location">
    <subcellularLocation>
        <location evidence="1">Secreted</location>
        <location evidence="1">Extracellular space</location>
        <location evidence="1">Extracellular matrix</location>
    </subcellularLocation>
</comment>
<evidence type="ECO:0008006" key="18">
    <source>
        <dbReference type="Google" id="ProtNLM"/>
    </source>
</evidence>
<evidence type="ECO:0000256" key="6">
    <source>
        <dbReference type="ARBA" id="ARBA00022737"/>
    </source>
</evidence>
<dbReference type="Pfam" id="PF02494">
    <property type="entry name" value="HYR"/>
    <property type="match status" value="1"/>
</dbReference>
<dbReference type="SUPFAM" id="SSF57196">
    <property type="entry name" value="EGF/Laminin"/>
    <property type="match status" value="3"/>
</dbReference>
<feature type="signal peptide" evidence="12">
    <location>
        <begin position="1"/>
        <end position="28"/>
    </location>
</feature>
<feature type="compositionally biased region" description="Low complexity" evidence="11">
    <location>
        <begin position="54"/>
        <end position="64"/>
    </location>
</feature>
<proteinExistence type="inferred from homology"/>
<dbReference type="FunFam" id="2.10.25.10:FF:000037">
    <property type="entry name" value="Signal peptide, CUB domain and EGF-like domain-containing 2"/>
    <property type="match status" value="1"/>
</dbReference>
<dbReference type="InterPro" id="IPR003410">
    <property type="entry name" value="HYR_dom"/>
</dbReference>
<evidence type="ECO:0000256" key="8">
    <source>
        <dbReference type="ARBA" id="ARBA00023180"/>
    </source>
</evidence>
<reference evidence="16 17" key="1">
    <citation type="submission" date="2019-01" db="EMBL/GenBank/DDBJ databases">
        <authorList>
            <person name="Sayadi A."/>
        </authorList>
    </citation>
    <scope>NUCLEOTIDE SEQUENCE [LARGE SCALE GENOMIC DNA]</scope>
</reference>
<keyword evidence="7 10" id="KW-1015">Disulfide bond</keyword>
<dbReference type="PROSITE" id="PS50825">
    <property type="entry name" value="HYR"/>
    <property type="match status" value="1"/>
</dbReference>
<dbReference type="CDD" id="cd00033">
    <property type="entry name" value="CCP"/>
    <property type="match status" value="1"/>
</dbReference>
<keyword evidence="4 9" id="KW-0245">EGF-like domain</keyword>
<comment type="similarity">
    <text evidence="2">Belongs to the fibulin family.</text>
</comment>
<keyword evidence="6" id="KW-0677">Repeat</keyword>
<dbReference type="Pfam" id="PF12662">
    <property type="entry name" value="cEGF"/>
    <property type="match status" value="1"/>
</dbReference>
<dbReference type="InterPro" id="IPR035976">
    <property type="entry name" value="Sushi/SCR/CCP_sf"/>
</dbReference>
<dbReference type="GO" id="GO:0005509">
    <property type="term" value="F:calcium ion binding"/>
    <property type="evidence" value="ECO:0007669"/>
    <property type="project" value="InterPro"/>
</dbReference>
<dbReference type="Gene3D" id="2.10.70.10">
    <property type="entry name" value="Complement Module, domain 1"/>
    <property type="match status" value="1"/>
</dbReference>
<dbReference type="InterPro" id="IPR018097">
    <property type="entry name" value="EGF_Ca-bd_CS"/>
</dbReference>
<dbReference type="InterPro" id="IPR000152">
    <property type="entry name" value="EGF-type_Asp/Asn_hydroxyl_site"/>
</dbReference>
<keyword evidence="8" id="KW-0325">Glycoprotein</keyword>
<sequence>MSVKSIILCAVLVSILGIFLASIERVDSTTSRLPDQIPSNNEHEEHYNNSTITVSTTSVPATSTQKQPDKSASGLITEKYKKPLKRKKVRRRKLRRKFRKKTSTIVGNDKKLTTTISYAENLCKLNKAGYSLICNQNGTRITSCLKGFRLTNSNKSCIDIDECKLNNGQCEGTCINTLGSYTCKCPKGFRLSENKRSCEDVNECILRNGHGPCQDTCENTIGSYRCNCGRLNGTILAPDGHRCEDINECLVKNGGCSHKCINAFGKSFCSCPDGMELASDWKTCQDINECEDSEIIKSCPNSCINVVGSYRCLELDLQSDQSDPPVCRKLSLPRRGFFNCSRNGAHFKFNRKGRQRVVNNPGTSCELHCPIGYRLVGEHYVVCGLDGQWIGNTSGRCKRSKPPRIKCPPSQELRAANKSNMTQVKFQSPATNVPWKFVKSYPRWGKDLESNLTVGRHTVNFIAKDPRSKMYASCSFTVTVIKPSDAN</sequence>
<feature type="domain" description="HYR" evidence="14">
    <location>
        <begin position="397"/>
        <end position="482"/>
    </location>
</feature>
<keyword evidence="5 12" id="KW-0732">Signal</keyword>
<dbReference type="EMBL" id="CAACVG010006520">
    <property type="protein sequence ID" value="VEN40356.1"/>
    <property type="molecule type" value="Genomic_DNA"/>
</dbReference>
<evidence type="ECO:0000256" key="10">
    <source>
        <dbReference type="PROSITE-ProRule" id="PRU00302"/>
    </source>
</evidence>
<feature type="domain" description="Sushi" evidence="15">
    <location>
        <begin position="338"/>
        <end position="399"/>
    </location>
</feature>
<organism evidence="16 17">
    <name type="scientific">Callosobruchus maculatus</name>
    <name type="common">Southern cowpea weevil</name>
    <name type="synonym">Pulse bruchid</name>
    <dbReference type="NCBI Taxonomy" id="64391"/>
    <lineage>
        <taxon>Eukaryota</taxon>
        <taxon>Metazoa</taxon>
        <taxon>Ecdysozoa</taxon>
        <taxon>Arthropoda</taxon>
        <taxon>Hexapoda</taxon>
        <taxon>Insecta</taxon>
        <taxon>Pterygota</taxon>
        <taxon>Neoptera</taxon>
        <taxon>Endopterygota</taxon>
        <taxon>Coleoptera</taxon>
        <taxon>Polyphaga</taxon>
        <taxon>Cucujiformia</taxon>
        <taxon>Chrysomeloidea</taxon>
        <taxon>Chrysomelidae</taxon>
        <taxon>Bruchinae</taxon>
        <taxon>Bruchini</taxon>
        <taxon>Callosobruchus</taxon>
    </lineage>
</organism>
<feature type="region of interest" description="Disordered" evidence="11">
    <location>
        <begin position="54"/>
        <end position="75"/>
    </location>
</feature>
<dbReference type="SMART" id="SM00181">
    <property type="entry name" value="EGF"/>
    <property type="match status" value="4"/>
</dbReference>
<dbReference type="SMART" id="SM00179">
    <property type="entry name" value="EGF_CA"/>
    <property type="match status" value="4"/>
</dbReference>
<dbReference type="InterPro" id="IPR000436">
    <property type="entry name" value="Sushi_SCR_CCP_dom"/>
</dbReference>
<feature type="chain" id="PRO_5024826798" description="Sushi domain-containing protein" evidence="12">
    <location>
        <begin position="29"/>
        <end position="487"/>
    </location>
</feature>
<dbReference type="Pfam" id="PF00084">
    <property type="entry name" value="Sushi"/>
    <property type="match status" value="1"/>
</dbReference>
<dbReference type="CDD" id="cd00054">
    <property type="entry name" value="EGF_CA"/>
    <property type="match status" value="2"/>
</dbReference>
<dbReference type="PROSITE" id="PS01186">
    <property type="entry name" value="EGF_2"/>
    <property type="match status" value="1"/>
</dbReference>
<dbReference type="SUPFAM" id="SSF57535">
    <property type="entry name" value="Complement control module/SCR domain"/>
    <property type="match status" value="1"/>
</dbReference>
<dbReference type="Proteomes" id="UP000410492">
    <property type="component" value="Unassembled WGS sequence"/>
</dbReference>
<feature type="disulfide bond" evidence="10">
    <location>
        <begin position="340"/>
        <end position="383"/>
    </location>
</feature>
<dbReference type="PROSITE" id="PS01187">
    <property type="entry name" value="EGF_CA"/>
    <property type="match status" value="2"/>
</dbReference>
<keyword evidence="3" id="KW-0964">Secreted</keyword>
<feature type="domain" description="EGF-like" evidence="13">
    <location>
        <begin position="159"/>
        <end position="199"/>
    </location>
</feature>
<dbReference type="PROSITE" id="PS50026">
    <property type="entry name" value="EGF_3"/>
    <property type="match status" value="1"/>
</dbReference>
<dbReference type="PANTHER" id="PTHR24050:SF28">
    <property type="entry name" value="UROMODULIN-LIKE"/>
    <property type="match status" value="1"/>
</dbReference>
<accession>A0A653BYG1</accession>
<evidence type="ECO:0000256" key="1">
    <source>
        <dbReference type="ARBA" id="ARBA00004498"/>
    </source>
</evidence>
<dbReference type="InterPro" id="IPR026823">
    <property type="entry name" value="cEGF"/>
</dbReference>
<evidence type="ECO:0000256" key="9">
    <source>
        <dbReference type="PROSITE-ProRule" id="PRU00076"/>
    </source>
</evidence>
<dbReference type="PANTHER" id="PTHR24050">
    <property type="entry name" value="PA14 DOMAIN-CONTAINING PROTEIN"/>
    <property type="match status" value="1"/>
</dbReference>
<evidence type="ECO:0000256" key="12">
    <source>
        <dbReference type="SAM" id="SignalP"/>
    </source>
</evidence>
<dbReference type="PROSITE" id="PS50923">
    <property type="entry name" value="SUSHI"/>
    <property type="match status" value="1"/>
</dbReference>
<evidence type="ECO:0000313" key="16">
    <source>
        <dbReference type="EMBL" id="VEN40356.1"/>
    </source>
</evidence>
<keyword evidence="3" id="KW-0272">Extracellular matrix</keyword>
<dbReference type="Pfam" id="PF14670">
    <property type="entry name" value="FXa_inhibition"/>
    <property type="match status" value="1"/>
</dbReference>
<evidence type="ECO:0000259" key="13">
    <source>
        <dbReference type="PROSITE" id="PS50026"/>
    </source>
</evidence>
<dbReference type="PROSITE" id="PS00010">
    <property type="entry name" value="ASX_HYDROXYL"/>
    <property type="match status" value="1"/>
</dbReference>
<keyword evidence="10" id="KW-0768">Sushi</keyword>